<evidence type="ECO:0000313" key="1">
    <source>
        <dbReference type="EMBL" id="KKM95085.1"/>
    </source>
</evidence>
<accession>A0A0F9P1T5</accession>
<organism evidence="1">
    <name type="scientific">marine sediment metagenome</name>
    <dbReference type="NCBI Taxonomy" id="412755"/>
    <lineage>
        <taxon>unclassified sequences</taxon>
        <taxon>metagenomes</taxon>
        <taxon>ecological metagenomes</taxon>
    </lineage>
</organism>
<reference evidence="1" key="1">
    <citation type="journal article" date="2015" name="Nature">
        <title>Complex archaea that bridge the gap between prokaryotes and eukaryotes.</title>
        <authorList>
            <person name="Spang A."/>
            <person name="Saw J.H."/>
            <person name="Jorgensen S.L."/>
            <person name="Zaremba-Niedzwiedzka K."/>
            <person name="Martijn J."/>
            <person name="Lind A.E."/>
            <person name="van Eijk R."/>
            <person name="Schleper C."/>
            <person name="Guy L."/>
            <person name="Ettema T.J."/>
        </authorList>
    </citation>
    <scope>NUCLEOTIDE SEQUENCE</scope>
</reference>
<protein>
    <submittedName>
        <fullName evidence="1">Uncharacterized protein</fullName>
    </submittedName>
</protein>
<name>A0A0F9P1T5_9ZZZZ</name>
<proteinExistence type="predicted"/>
<dbReference type="AlphaFoldDB" id="A0A0F9P1T5"/>
<gene>
    <name evidence="1" type="ORF">LCGC14_1191860</name>
</gene>
<comment type="caution">
    <text evidence="1">The sequence shown here is derived from an EMBL/GenBank/DDBJ whole genome shotgun (WGS) entry which is preliminary data.</text>
</comment>
<dbReference type="EMBL" id="LAZR01006055">
    <property type="protein sequence ID" value="KKM95085.1"/>
    <property type="molecule type" value="Genomic_DNA"/>
</dbReference>
<sequence length="80" mass="9329">MKKVKYFCDICGKKLEENEGDMYVIDIRVEIESYCATITSVDRTIRVDYCEKHRIRDTGRVGYIAGLVEEAIIKRLHQAE</sequence>